<reference evidence="12 13" key="1">
    <citation type="submission" date="2018-05" db="EMBL/GenBank/DDBJ databases">
        <title>Acuticoccus sediminis sp. nov., isolated from deep-sea sediment of Indian Ocean.</title>
        <authorList>
            <person name="Liu X."/>
            <person name="Lai Q."/>
            <person name="Du Y."/>
            <person name="Sun F."/>
            <person name="Zhang X."/>
            <person name="Wang S."/>
            <person name="Shao Z."/>
        </authorList>
    </citation>
    <scope>NUCLEOTIDE SEQUENCE [LARGE SCALE GENOMIC DNA]</scope>
    <source>
        <strain evidence="12 13">PTG4-2</strain>
    </source>
</reference>
<evidence type="ECO:0000256" key="7">
    <source>
        <dbReference type="ARBA" id="ARBA00023136"/>
    </source>
</evidence>
<evidence type="ECO:0000256" key="5">
    <source>
        <dbReference type="ARBA" id="ARBA00022927"/>
    </source>
</evidence>
<evidence type="ECO:0000313" key="13">
    <source>
        <dbReference type="Proteomes" id="UP000249590"/>
    </source>
</evidence>
<keyword evidence="13" id="KW-1185">Reference proteome</keyword>
<keyword evidence="7 10" id="KW-0472">Membrane</keyword>
<dbReference type="InterPro" id="IPR002898">
    <property type="entry name" value="MotA_ExbB_proton_chnl"/>
</dbReference>
<dbReference type="GO" id="GO:0017038">
    <property type="term" value="P:protein import"/>
    <property type="evidence" value="ECO:0007669"/>
    <property type="project" value="TreeGrafter"/>
</dbReference>
<organism evidence="12 13">
    <name type="scientific">Acuticoccus sediminis</name>
    <dbReference type="NCBI Taxonomy" id="2184697"/>
    <lineage>
        <taxon>Bacteria</taxon>
        <taxon>Pseudomonadati</taxon>
        <taxon>Pseudomonadota</taxon>
        <taxon>Alphaproteobacteria</taxon>
        <taxon>Hyphomicrobiales</taxon>
        <taxon>Amorphaceae</taxon>
        <taxon>Acuticoccus</taxon>
    </lineage>
</organism>
<feature type="transmembrane region" description="Helical" evidence="10">
    <location>
        <begin position="123"/>
        <end position="144"/>
    </location>
</feature>
<evidence type="ECO:0000256" key="6">
    <source>
        <dbReference type="ARBA" id="ARBA00022989"/>
    </source>
</evidence>
<gene>
    <name evidence="12" type="ORF">DLJ53_32155</name>
</gene>
<dbReference type="GO" id="GO:0005886">
    <property type="term" value="C:plasma membrane"/>
    <property type="evidence" value="ECO:0007669"/>
    <property type="project" value="UniProtKB-SubCell"/>
</dbReference>
<evidence type="ECO:0000256" key="2">
    <source>
        <dbReference type="ARBA" id="ARBA00022448"/>
    </source>
</evidence>
<keyword evidence="5 8" id="KW-0653">Protein transport</keyword>
<evidence type="ECO:0000256" key="3">
    <source>
        <dbReference type="ARBA" id="ARBA00022475"/>
    </source>
</evidence>
<evidence type="ECO:0000256" key="4">
    <source>
        <dbReference type="ARBA" id="ARBA00022692"/>
    </source>
</evidence>
<evidence type="ECO:0000313" key="12">
    <source>
        <dbReference type="EMBL" id="RAH96587.1"/>
    </source>
</evidence>
<dbReference type="PANTHER" id="PTHR30625">
    <property type="entry name" value="PROTEIN TOLQ"/>
    <property type="match status" value="1"/>
</dbReference>
<evidence type="ECO:0000256" key="9">
    <source>
        <dbReference type="SAM" id="MobiDB-lite"/>
    </source>
</evidence>
<dbReference type="Pfam" id="PF01618">
    <property type="entry name" value="MotA_ExbB"/>
    <property type="match status" value="1"/>
</dbReference>
<dbReference type="AlphaFoldDB" id="A0A8B2NI24"/>
<dbReference type="RefSeq" id="WP_111352456.1">
    <property type="nucleotide sequence ID" value="NZ_JAIWKD010000020.1"/>
</dbReference>
<dbReference type="EMBL" id="QHHQ01000012">
    <property type="protein sequence ID" value="RAH96587.1"/>
    <property type="molecule type" value="Genomic_DNA"/>
</dbReference>
<keyword evidence="6 10" id="KW-1133">Transmembrane helix</keyword>
<accession>A0A8B2NI24</accession>
<dbReference type="OrthoDB" id="4045at2"/>
<protein>
    <submittedName>
        <fullName evidence="12">MotA/TolQ/ExbB proton channel family protein</fullName>
    </submittedName>
</protein>
<feature type="transmembrane region" description="Helical" evidence="10">
    <location>
        <begin position="20"/>
        <end position="43"/>
    </location>
</feature>
<comment type="caution">
    <text evidence="12">The sequence shown here is derived from an EMBL/GenBank/DDBJ whole genome shotgun (WGS) entry which is preliminary data.</text>
</comment>
<dbReference type="PANTHER" id="PTHR30625:SF15">
    <property type="entry name" value="BIOPOLYMER TRANSPORT PROTEIN EXBB"/>
    <property type="match status" value="1"/>
</dbReference>
<name>A0A8B2NI24_9HYPH</name>
<dbReference type="Proteomes" id="UP000249590">
    <property type="component" value="Unassembled WGS sequence"/>
</dbReference>
<keyword evidence="2 8" id="KW-0813">Transport</keyword>
<comment type="subcellular location">
    <subcellularLocation>
        <location evidence="1">Cell membrane</location>
        <topology evidence="1">Multi-pass membrane protein</topology>
    </subcellularLocation>
    <subcellularLocation>
        <location evidence="8">Membrane</location>
        <topology evidence="8">Multi-pass membrane protein</topology>
    </subcellularLocation>
</comment>
<evidence type="ECO:0000256" key="10">
    <source>
        <dbReference type="SAM" id="Phobius"/>
    </source>
</evidence>
<comment type="similarity">
    <text evidence="8">Belongs to the exbB/tolQ family.</text>
</comment>
<sequence length="243" mass="25022">MGRILDQLRDTELGSVVDVLALGGPVVALLVVLSVVAVAVAIAKAVQFAGAGIGRHGRAREAIRLYERGDVDAALARASGSLSAAVIRFGIDAAERQDPAAARDGTESYAVLRLHQLRRYTGLLDTIAQISPLLGLFGTVLGMIEAFQALEGAGAAVDPSILAGGIWVALLTTAVGLAVAMPASVLASWFDGRIENEEVALGALVAELFNGVPTEDEALEAAGTAPRYQRPHAAPGGLTTVPR</sequence>
<proteinExistence type="inferred from homology"/>
<keyword evidence="3" id="KW-1003">Cell membrane</keyword>
<evidence type="ECO:0000256" key="8">
    <source>
        <dbReference type="RuleBase" id="RU004057"/>
    </source>
</evidence>
<feature type="domain" description="MotA/TolQ/ExbB proton channel" evidence="11">
    <location>
        <begin position="84"/>
        <end position="198"/>
    </location>
</feature>
<feature type="region of interest" description="Disordered" evidence="9">
    <location>
        <begin position="221"/>
        <end position="243"/>
    </location>
</feature>
<evidence type="ECO:0000256" key="1">
    <source>
        <dbReference type="ARBA" id="ARBA00004651"/>
    </source>
</evidence>
<keyword evidence="4 10" id="KW-0812">Transmembrane</keyword>
<evidence type="ECO:0000259" key="11">
    <source>
        <dbReference type="Pfam" id="PF01618"/>
    </source>
</evidence>
<dbReference type="InterPro" id="IPR050790">
    <property type="entry name" value="ExbB/TolQ_transport"/>
</dbReference>
<feature type="transmembrane region" description="Helical" evidence="10">
    <location>
        <begin position="164"/>
        <end position="187"/>
    </location>
</feature>